<organism evidence="2">
    <name type="scientific">Laccaria bicolor (strain S238N-H82 / ATCC MYA-4686)</name>
    <name type="common">Bicoloured deceiver</name>
    <name type="synonym">Laccaria laccata var. bicolor</name>
    <dbReference type="NCBI Taxonomy" id="486041"/>
    <lineage>
        <taxon>Eukaryota</taxon>
        <taxon>Fungi</taxon>
        <taxon>Dikarya</taxon>
        <taxon>Basidiomycota</taxon>
        <taxon>Agaricomycotina</taxon>
        <taxon>Agaricomycetes</taxon>
        <taxon>Agaricomycetidae</taxon>
        <taxon>Agaricales</taxon>
        <taxon>Agaricineae</taxon>
        <taxon>Hydnangiaceae</taxon>
        <taxon>Laccaria</taxon>
    </lineage>
</organism>
<proteinExistence type="predicted"/>
<dbReference type="InParanoid" id="B0D5S6"/>
<dbReference type="GeneID" id="6074930"/>
<reference evidence="1 2" key="1">
    <citation type="journal article" date="2008" name="Nature">
        <title>The genome of Laccaria bicolor provides insights into mycorrhizal symbiosis.</title>
        <authorList>
            <person name="Martin F."/>
            <person name="Aerts A."/>
            <person name="Ahren D."/>
            <person name="Brun A."/>
            <person name="Danchin E.G.J."/>
            <person name="Duchaussoy F."/>
            <person name="Gibon J."/>
            <person name="Kohler A."/>
            <person name="Lindquist E."/>
            <person name="Pereda V."/>
            <person name="Salamov A."/>
            <person name="Shapiro H.J."/>
            <person name="Wuyts J."/>
            <person name="Blaudez D."/>
            <person name="Buee M."/>
            <person name="Brokstein P."/>
            <person name="Canbaeck B."/>
            <person name="Cohen D."/>
            <person name="Courty P.E."/>
            <person name="Coutinho P.M."/>
            <person name="Delaruelle C."/>
            <person name="Detter J.C."/>
            <person name="Deveau A."/>
            <person name="DiFazio S."/>
            <person name="Duplessis S."/>
            <person name="Fraissinet-Tachet L."/>
            <person name="Lucic E."/>
            <person name="Frey-Klett P."/>
            <person name="Fourrey C."/>
            <person name="Feussner I."/>
            <person name="Gay G."/>
            <person name="Grimwood J."/>
            <person name="Hoegger P.J."/>
            <person name="Jain P."/>
            <person name="Kilaru S."/>
            <person name="Labbe J."/>
            <person name="Lin Y.C."/>
            <person name="Legue V."/>
            <person name="Le Tacon F."/>
            <person name="Marmeisse R."/>
            <person name="Melayah D."/>
            <person name="Montanini B."/>
            <person name="Muratet M."/>
            <person name="Nehls U."/>
            <person name="Niculita-Hirzel H."/>
            <person name="Oudot-Le Secq M.P."/>
            <person name="Peter M."/>
            <person name="Quesneville H."/>
            <person name="Rajashekar B."/>
            <person name="Reich M."/>
            <person name="Rouhier N."/>
            <person name="Schmutz J."/>
            <person name="Yin T."/>
            <person name="Chalot M."/>
            <person name="Henrissat B."/>
            <person name="Kuees U."/>
            <person name="Lucas S."/>
            <person name="Van de Peer Y."/>
            <person name="Podila G.K."/>
            <person name="Polle A."/>
            <person name="Pukkila P.J."/>
            <person name="Richardson P.M."/>
            <person name="Rouze P."/>
            <person name="Sanders I.R."/>
            <person name="Stajich J.E."/>
            <person name="Tunlid A."/>
            <person name="Tuskan G."/>
            <person name="Grigoriev I.V."/>
        </authorList>
    </citation>
    <scope>NUCLEOTIDE SEQUENCE [LARGE SCALE GENOMIC DNA]</scope>
    <source>
        <strain evidence="2">S238N-H82 / ATCC MYA-4686</strain>
    </source>
</reference>
<dbReference type="RefSeq" id="XP_001879209.1">
    <property type="nucleotide sequence ID" value="XM_001879174.1"/>
</dbReference>
<name>B0D5S6_LACBS</name>
<dbReference type="Proteomes" id="UP000001194">
    <property type="component" value="Unassembled WGS sequence"/>
</dbReference>
<dbReference type="AlphaFoldDB" id="B0D5S6"/>
<dbReference type="EMBL" id="DS547098">
    <property type="protein sequence ID" value="EDR09824.1"/>
    <property type="molecule type" value="Genomic_DNA"/>
</dbReference>
<keyword evidence="2" id="KW-1185">Reference proteome</keyword>
<gene>
    <name evidence="1" type="ORF">LACBIDRAFT_325657</name>
</gene>
<sequence>MTRAAPTSKSVVEETWEKMNAATTALVATMVYTVPKVNVAYARMARIVLNLAHVNVQASMLLPTDEHMATQSAERSIQMDRALDAGDPSLNNLLSVVSSCTRAELVADNKIC</sequence>
<dbReference type="KEGG" id="lbc:LACBIDRAFT_325657"/>
<dbReference type="HOGENOM" id="CLU_2146295_0_0_1"/>
<accession>B0D5S6</accession>
<evidence type="ECO:0000313" key="2">
    <source>
        <dbReference type="Proteomes" id="UP000001194"/>
    </source>
</evidence>
<evidence type="ECO:0000313" key="1">
    <source>
        <dbReference type="EMBL" id="EDR09824.1"/>
    </source>
</evidence>
<protein>
    <submittedName>
        <fullName evidence="1">Predicted protein</fullName>
    </submittedName>
</protein>